<evidence type="ECO:0000313" key="3">
    <source>
        <dbReference type="EMBL" id="ATY67517.1"/>
    </source>
</evidence>
<feature type="signal peptide" evidence="2">
    <location>
        <begin position="1"/>
        <end position="21"/>
    </location>
</feature>
<feature type="chain" id="PRO_5014192655" description="Gas1-like protein" evidence="2">
    <location>
        <begin position="22"/>
        <end position="419"/>
    </location>
</feature>
<dbReference type="PANTHER" id="PTHR34618">
    <property type="entry name" value="SURFACE PROTEIN MAS1, PUTATIVE-RELATED"/>
    <property type="match status" value="1"/>
</dbReference>
<dbReference type="VEuPathDB" id="FungiDB:CCM_09247"/>
<feature type="region of interest" description="Disordered" evidence="1">
    <location>
        <begin position="270"/>
        <end position="419"/>
    </location>
</feature>
<gene>
    <name evidence="3" type="ORF">A9K55_000359</name>
</gene>
<dbReference type="Pfam" id="PF11327">
    <property type="entry name" value="Egh16-like"/>
    <property type="match status" value="1"/>
</dbReference>
<reference evidence="3 4" key="1">
    <citation type="journal article" date="2017" name="BMC Genomics">
        <title>Chromosome level assembly and secondary metabolite potential of the parasitic fungus Cordyceps militaris.</title>
        <authorList>
            <person name="Kramer G.J."/>
            <person name="Nodwell J.R."/>
        </authorList>
    </citation>
    <scope>NUCLEOTIDE SEQUENCE [LARGE SCALE GENOMIC DNA]</scope>
    <source>
        <strain evidence="3 4">ATCC 34164</strain>
    </source>
</reference>
<dbReference type="VEuPathDB" id="FungiDB:A9K55_000359"/>
<dbReference type="InterPro" id="IPR021476">
    <property type="entry name" value="Egh16-like"/>
</dbReference>
<dbReference type="OrthoDB" id="3241054at2759"/>
<organism evidence="3 4">
    <name type="scientific">Cordyceps militaris</name>
    <name type="common">Caterpillar fungus</name>
    <name type="synonym">Clavaria militaris</name>
    <dbReference type="NCBI Taxonomy" id="73501"/>
    <lineage>
        <taxon>Eukaryota</taxon>
        <taxon>Fungi</taxon>
        <taxon>Dikarya</taxon>
        <taxon>Ascomycota</taxon>
        <taxon>Pezizomycotina</taxon>
        <taxon>Sordariomycetes</taxon>
        <taxon>Hypocreomycetidae</taxon>
        <taxon>Hypocreales</taxon>
        <taxon>Cordycipitaceae</taxon>
        <taxon>Cordyceps</taxon>
    </lineage>
</organism>
<name>A0A2H4SWN1_CORMI</name>
<evidence type="ECO:0000256" key="1">
    <source>
        <dbReference type="SAM" id="MobiDB-lite"/>
    </source>
</evidence>
<feature type="compositionally biased region" description="Polar residues" evidence="1">
    <location>
        <begin position="270"/>
        <end position="286"/>
    </location>
</feature>
<feature type="compositionally biased region" description="Low complexity" evidence="1">
    <location>
        <begin position="295"/>
        <end position="313"/>
    </location>
</feature>
<dbReference type="AlphaFoldDB" id="A0A2H4SWN1"/>
<evidence type="ECO:0000313" key="4">
    <source>
        <dbReference type="Proteomes" id="UP000323067"/>
    </source>
</evidence>
<sequence>MRWTTSLLTAAPLLTLGACHAVILNAQGTKGSPASSSIVDPAIARNCITINPCQQDTTIIRDAEIKANIVNQCGRTELKGNVDVGENTENALSANAVTQVEPGGEVTVTLHQVNADGAGPFFCDIDQTSNTGVGIQNLTVVDNVPGTNGLSQAKTQAFDITVKMPDDLKCTGASTGNVCTVRCRNNAIAGPFGGCFAVQQINTQPTSNSPNNINTAQKLTDILDQVQINQADFGKSVEANKVAGSEEARQNLAAVQALLGDEVITRTFPQETPSVVQGGSQVIETPNNNKKNKNNKNSQKNQKNQNPESQSNSGGAGGAGGAGGGGGRGSGGGAGGASGGRGAGGAGGASGGGTGGASGGRGAGGGVDGAQAGGAGGASGGRGAGGGVDGAQAGGAGGGGGSKNDGNDGNAGRKRWVRA</sequence>
<accession>A0A2H4SWN1</accession>
<feature type="compositionally biased region" description="Gly residues" evidence="1">
    <location>
        <begin position="314"/>
        <end position="403"/>
    </location>
</feature>
<dbReference type="Proteomes" id="UP000323067">
    <property type="component" value="Chromosome i"/>
</dbReference>
<proteinExistence type="predicted"/>
<dbReference type="EMBL" id="CP023328">
    <property type="protein sequence ID" value="ATY67517.1"/>
    <property type="molecule type" value="Genomic_DNA"/>
</dbReference>
<protein>
    <recommendedName>
        <fullName evidence="5">Gas1-like protein</fullName>
    </recommendedName>
</protein>
<evidence type="ECO:0008006" key="5">
    <source>
        <dbReference type="Google" id="ProtNLM"/>
    </source>
</evidence>
<dbReference type="PROSITE" id="PS51257">
    <property type="entry name" value="PROKAR_LIPOPROTEIN"/>
    <property type="match status" value="1"/>
</dbReference>
<keyword evidence="2" id="KW-0732">Signal</keyword>
<evidence type="ECO:0000256" key="2">
    <source>
        <dbReference type="SAM" id="SignalP"/>
    </source>
</evidence>
<dbReference type="PANTHER" id="PTHR34618:SF3">
    <property type="entry name" value="GEGH 16 PROTEIN"/>
    <property type="match status" value="1"/>
</dbReference>